<dbReference type="OrthoDB" id="9793412at2"/>
<dbReference type="Gene3D" id="3.40.50.2020">
    <property type="match status" value="1"/>
</dbReference>
<dbReference type="InterPro" id="IPR029057">
    <property type="entry name" value="PRTase-like"/>
</dbReference>
<dbReference type="EMBL" id="FQXE01000018">
    <property type="protein sequence ID" value="SHI27164.1"/>
    <property type="molecule type" value="Genomic_DNA"/>
</dbReference>
<dbReference type="InterPro" id="IPR000836">
    <property type="entry name" value="PRTase_dom"/>
</dbReference>
<gene>
    <name evidence="2" type="ORF">SAMN04488135_11815</name>
</gene>
<protein>
    <submittedName>
        <fullName evidence="2">ComF family protein</fullName>
    </submittedName>
</protein>
<dbReference type="Proteomes" id="UP000184226">
    <property type="component" value="Unassembled WGS sequence"/>
</dbReference>
<accession>A0A1M5ZSH5</accession>
<dbReference type="SUPFAM" id="SSF53271">
    <property type="entry name" value="PRTase-like"/>
    <property type="match status" value="1"/>
</dbReference>
<dbReference type="AlphaFoldDB" id="A0A1M5ZSH5"/>
<keyword evidence="3" id="KW-1185">Reference proteome</keyword>
<dbReference type="PANTHER" id="PTHR47505">
    <property type="entry name" value="DNA UTILIZATION PROTEIN YHGH"/>
    <property type="match status" value="1"/>
</dbReference>
<evidence type="ECO:0000313" key="3">
    <source>
        <dbReference type="Proteomes" id="UP000184226"/>
    </source>
</evidence>
<dbReference type="InterPro" id="IPR051910">
    <property type="entry name" value="ComF/GntX_DNA_util-trans"/>
</dbReference>
<evidence type="ECO:0000256" key="1">
    <source>
        <dbReference type="ARBA" id="ARBA00008007"/>
    </source>
</evidence>
<dbReference type="PANTHER" id="PTHR47505:SF1">
    <property type="entry name" value="DNA UTILIZATION PROTEIN YHGH"/>
    <property type="match status" value="1"/>
</dbReference>
<dbReference type="RefSeq" id="WP_073108572.1">
    <property type="nucleotide sequence ID" value="NZ_FQXE01000018.1"/>
</dbReference>
<evidence type="ECO:0000313" key="2">
    <source>
        <dbReference type="EMBL" id="SHI27164.1"/>
    </source>
</evidence>
<name>A0A1M5ZSH5_9BURK</name>
<dbReference type="STRING" id="658167.SAMN04488135_11815"/>
<reference evidence="2 3" key="1">
    <citation type="submission" date="2016-11" db="EMBL/GenBank/DDBJ databases">
        <authorList>
            <person name="Jaros S."/>
            <person name="Januszkiewicz K."/>
            <person name="Wedrychowicz H."/>
        </authorList>
    </citation>
    <scope>NUCLEOTIDE SEQUENCE [LARGE SCALE GENOMIC DNA]</scope>
    <source>
        <strain evidence="2 3">CGMCC 1.10190</strain>
    </source>
</reference>
<organism evidence="2 3">
    <name type="scientific">Pollutimonas bauzanensis</name>
    <dbReference type="NCBI Taxonomy" id="658167"/>
    <lineage>
        <taxon>Bacteria</taxon>
        <taxon>Pseudomonadati</taxon>
        <taxon>Pseudomonadota</taxon>
        <taxon>Betaproteobacteria</taxon>
        <taxon>Burkholderiales</taxon>
        <taxon>Alcaligenaceae</taxon>
        <taxon>Pollutimonas</taxon>
    </lineage>
</organism>
<proteinExistence type="inferred from homology"/>
<sequence length="280" mass="28977">MADLPALRELARHLSMSLGGRLAAACRAGIAQVPGACALCQGRARGGLCGFCHAAVLRSMAGGLPRCPVCCLALDGRQPCPDCAPRPPAFDRAIAAFDYAPPGDLLIHYLKTGRRFTSAGMLAGLLADAARRAAPPLPGHAILVPVPASRASIMERGFNPAAEVARCLSRQLGLAYRPELLLRAREGRRQTRLKRRERASGVRSLYACPRPVPGAAIAVVDDVLTTGSTLHSIAQEFRAAGAASVCGLVLARTPAARGANGYVPAHAVLGGGGLASEDVA</sequence>
<dbReference type="CDD" id="cd06223">
    <property type="entry name" value="PRTases_typeI"/>
    <property type="match status" value="1"/>
</dbReference>
<comment type="similarity">
    <text evidence="1">Belongs to the ComF/GntX family.</text>
</comment>